<sequence length="567" mass="61395">MQARQQNTTRLTATGRPNSQLYSANAAQRLSQLDVEGALAGRMSQLGMDSNVHQQHNTRHLNGTSATDALRSGRSPEAYQTTFQNPNLTPQTAFAAKGGPVSQVRYDDGGRSHSPVNPASSQGFTVDSAYLQRLQMQQAALIRQQQQLDLQRAQHAEQQLQAQQQTAAIQMAMQALNQKVVQAQNIARINNWTLDEAIHQMGGFSQNELDLLKLAVVREQQAKELVNLQLLQAQIHSRQQQMQLMAQAGPLGFSSASFPSGFPQGGDAYNGNGSRARNMIDPSLPLPTAENNMGSAMEQRLAAKQQIEANLRARSEMSQAYGNPRRTHSRGQSMSQRINQADSGFVNPQRSHMISPPPSSSSHGSGTERQRGIPREPSVSPPPSQILTPPHREPSDNETTPQNPGKKNQASRFANDDHRPAYNAFNTIFGNSVSPPSTARPASSHSVEAEARQNDSNRPSRADSPTSVSSSTHVPSRRSPSTGSSSVDEMVLRGALHNSRKQDVGVIGQNNASAPPVVVLRQPLGPPGSADELGGKNFASRIRRKAGLDLSVLGRRAASPLPLARRD</sequence>
<dbReference type="Proteomes" id="UP001230649">
    <property type="component" value="Unassembled WGS sequence"/>
</dbReference>
<proteinExistence type="predicted"/>
<evidence type="ECO:0000313" key="2">
    <source>
        <dbReference type="Proteomes" id="UP001230649"/>
    </source>
</evidence>
<keyword evidence="2" id="KW-1185">Reference proteome</keyword>
<dbReference type="EMBL" id="JASBWS010000190">
    <property type="protein sequence ID" value="KAJ9091813.1"/>
    <property type="molecule type" value="Genomic_DNA"/>
</dbReference>
<organism evidence="1 2">
    <name type="scientific">Naganishia adeliensis</name>
    <dbReference type="NCBI Taxonomy" id="92952"/>
    <lineage>
        <taxon>Eukaryota</taxon>
        <taxon>Fungi</taxon>
        <taxon>Dikarya</taxon>
        <taxon>Basidiomycota</taxon>
        <taxon>Agaricomycotina</taxon>
        <taxon>Tremellomycetes</taxon>
        <taxon>Filobasidiales</taxon>
        <taxon>Filobasidiaceae</taxon>
        <taxon>Naganishia</taxon>
    </lineage>
</organism>
<accession>A0ACC2UY77</accession>
<evidence type="ECO:0000313" key="1">
    <source>
        <dbReference type="EMBL" id="KAJ9091813.1"/>
    </source>
</evidence>
<name>A0ACC2UY77_9TREE</name>
<reference evidence="1" key="1">
    <citation type="submission" date="2023-04" db="EMBL/GenBank/DDBJ databases">
        <title>Draft Genome sequencing of Naganishia species isolated from polar environments using Oxford Nanopore Technology.</title>
        <authorList>
            <person name="Leo P."/>
            <person name="Venkateswaran K."/>
        </authorList>
    </citation>
    <scope>NUCLEOTIDE SEQUENCE</scope>
    <source>
        <strain evidence="1">MNA-CCFEE 5262</strain>
    </source>
</reference>
<comment type="caution">
    <text evidence="1">The sequence shown here is derived from an EMBL/GenBank/DDBJ whole genome shotgun (WGS) entry which is preliminary data.</text>
</comment>
<protein>
    <submittedName>
        <fullName evidence="1">Uncharacterized protein</fullName>
    </submittedName>
</protein>
<gene>
    <name evidence="1" type="ORF">QFC20_007543</name>
</gene>